<name>A0ABW8LVD8_9ACTN</name>
<comment type="caution">
    <text evidence="1">The sequence shown here is derived from an EMBL/GenBank/DDBJ whole genome shotgun (WGS) entry which is preliminary data.</text>
</comment>
<evidence type="ECO:0000313" key="2">
    <source>
        <dbReference type="Proteomes" id="UP001620295"/>
    </source>
</evidence>
<dbReference type="EMBL" id="JBJDQH010000012">
    <property type="protein sequence ID" value="MFK4269899.1"/>
    <property type="molecule type" value="Genomic_DNA"/>
</dbReference>
<reference evidence="1 2" key="1">
    <citation type="submission" date="2024-11" db="EMBL/GenBank/DDBJ databases">
        <title>The Natural Products Discovery Center: Release of the First 8490 Sequenced Strains for Exploring Actinobacteria Biosynthetic Diversity.</title>
        <authorList>
            <person name="Kalkreuter E."/>
            <person name="Kautsar S.A."/>
            <person name="Yang D."/>
            <person name="Bader C.D."/>
            <person name="Teijaro C.N."/>
            <person name="Fluegel L."/>
            <person name="Davis C.M."/>
            <person name="Simpson J.R."/>
            <person name="Lauterbach L."/>
            <person name="Steele A.D."/>
            <person name="Gui C."/>
            <person name="Meng S."/>
            <person name="Li G."/>
            <person name="Viehrig K."/>
            <person name="Ye F."/>
            <person name="Su P."/>
            <person name="Kiefer A.F."/>
            <person name="Nichols A."/>
            <person name="Cepeda A.J."/>
            <person name="Yan W."/>
            <person name="Fan B."/>
            <person name="Jiang Y."/>
            <person name="Adhikari A."/>
            <person name="Zheng C.-J."/>
            <person name="Schuster L."/>
            <person name="Cowan T.M."/>
            <person name="Smanski M.J."/>
            <person name="Chevrette M.G."/>
            <person name="De Carvalho L.P.S."/>
            <person name="Shen B."/>
        </authorList>
    </citation>
    <scope>NUCLEOTIDE SEQUENCE [LARGE SCALE GENOMIC DNA]</scope>
    <source>
        <strain evidence="1 2">NPDC020863</strain>
    </source>
</reference>
<dbReference type="Pfam" id="PF12840">
    <property type="entry name" value="HTH_20"/>
    <property type="match status" value="1"/>
</dbReference>
<gene>
    <name evidence="1" type="ORF">ACI2L5_33935</name>
</gene>
<dbReference type="SUPFAM" id="SSF46785">
    <property type="entry name" value="Winged helix' DNA-binding domain"/>
    <property type="match status" value="1"/>
</dbReference>
<dbReference type="InterPro" id="IPR011991">
    <property type="entry name" value="ArsR-like_HTH"/>
</dbReference>
<accession>A0ABW8LVD8</accession>
<dbReference type="CDD" id="cd00090">
    <property type="entry name" value="HTH_ARSR"/>
    <property type="match status" value="1"/>
</dbReference>
<keyword evidence="2" id="KW-1185">Reference proteome</keyword>
<proteinExistence type="predicted"/>
<dbReference type="InterPro" id="IPR036390">
    <property type="entry name" value="WH_DNA-bd_sf"/>
</dbReference>
<dbReference type="Proteomes" id="UP001620295">
    <property type="component" value="Unassembled WGS sequence"/>
</dbReference>
<dbReference type="Gene3D" id="1.10.10.10">
    <property type="entry name" value="Winged helix-like DNA-binding domain superfamily/Winged helix DNA-binding domain"/>
    <property type="match status" value="1"/>
</dbReference>
<protein>
    <submittedName>
        <fullName evidence="1">ArsR/SmtB family transcription factor</fullName>
    </submittedName>
</protein>
<sequence>MSDGNCRAEAAEALHDRARRLLPDHPLRIALLDLLAETGTLTSTEAAARLGHSSGLCSFHLRQLARYGLIEEVPHQGGRARPWRLRWDTPHHTGAEEPEEFTALARGLEDESYQHWLTHRDQAPAEWQQDESFSTVLHLTPAETAELATSLRRVFAGYRNREDHPAARPPNAVAVAAVTRLFPLFAEHQVPPQESSDF</sequence>
<evidence type="ECO:0000313" key="1">
    <source>
        <dbReference type="EMBL" id="MFK4269899.1"/>
    </source>
</evidence>
<dbReference type="RefSeq" id="WP_404747830.1">
    <property type="nucleotide sequence ID" value="NZ_JBJDQH010000012.1"/>
</dbReference>
<organism evidence="1 2">
    <name type="scientific">Streptomyces milbemycinicus</name>
    <dbReference type="NCBI Taxonomy" id="476552"/>
    <lineage>
        <taxon>Bacteria</taxon>
        <taxon>Bacillati</taxon>
        <taxon>Actinomycetota</taxon>
        <taxon>Actinomycetes</taxon>
        <taxon>Kitasatosporales</taxon>
        <taxon>Streptomycetaceae</taxon>
        <taxon>Streptomyces</taxon>
    </lineage>
</organism>
<dbReference type="InterPro" id="IPR036388">
    <property type="entry name" value="WH-like_DNA-bd_sf"/>
</dbReference>